<name>A0A379R1A8_SALER</name>
<sequence>MLYTPEMLAEARQALHELLLGKRVVSISKNGRQVQFTQINIVDLRNYIAEIESGLGLPSCRRGPVGVRL</sequence>
<proteinExistence type="predicted"/>
<dbReference type="Gene3D" id="3.30.1580.10">
    <property type="entry name" value="Head-to-tail joining protein W"/>
    <property type="match status" value="1"/>
</dbReference>
<dbReference type="InterPro" id="IPR036626">
    <property type="entry name" value="GpW_sf"/>
</dbReference>
<evidence type="ECO:0000313" key="2">
    <source>
        <dbReference type="Proteomes" id="UP000254332"/>
    </source>
</evidence>
<organism evidence="1 2">
    <name type="scientific">Salmonella enterica</name>
    <name type="common">Salmonella choleraesuis</name>
    <dbReference type="NCBI Taxonomy" id="28901"/>
    <lineage>
        <taxon>Bacteria</taxon>
        <taxon>Pseudomonadati</taxon>
        <taxon>Pseudomonadota</taxon>
        <taxon>Gammaproteobacteria</taxon>
        <taxon>Enterobacterales</taxon>
        <taxon>Enterobacteriaceae</taxon>
        <taxon>Salmonella</taxon>
    </lineage>
</organism>
<dbReference type="GO" id="GO:0019058">
    <property type="term" value="P:viral life cycle"/>
    <property type="evidence" value="ECO:0007669"/>
    <property type="project" value="InterPro"/>
</dbReference>
<evidence type="ECO:0000313" key="1">
    <source>
        <dbReference type="EMBL" id="SUF70951.1"/>
    </source>
</evidence>
<dbReference type="AlphaFoldDB" id="A0A379R1A8"/>
<dbReference type="Proteomes" id="UP000254332">
    <property type="component" value="Unassembled WGS sequence"/>
</dbReference>
<accession>A0A379R1A8</accession>
<gene>
    <name evidence="1" type="ORF">NCTC10718_03804</name>
</gene>
<dbReference type="InterPro" id="IPR004174">
    <property type="entry name" value="GpW"/>
</dbReference>
<protein>
    <submittedName>
        <fullName evidence="1">Head-tail joining protein</fullName>
    </submittedName>
</protein>
<dbReference type="Pfam" id="PF02831">
    <property type="entry name" value="gpW"/>
    <property type="match status" value="1"/>
</dbReference>
<dbReference type="SUPFAM" id="SSF64210">
    <property type="entry name" value="Head-to-tail joining protein W, gpW"/>
    <property type="match status" value="1"/>
</dbReference>
<reference evidence="1 2" key="1">
    <citation type="submission" date="2018-06" db="EMBL/GenBank/DDBJ databases">
        <authorList>
            <consortium name="Pathogen Informatics"/>
            <person name="Doyle S."/>
        </authorList>
    </citation>
    <scope>NUCLEOTIDE SEQUENCE [LARGE SCALE GENOMIC DNA]</scope>
    <source>
        <strain evidence="1 2">NCTC10718</strain>
    </source>
</reference>
<dbReference type="EMBL" id="UGWQ01000001">
    <property type="protein sequence ID" value="SUF70951.1"/>
    <property type="molecule type" value="Genomic_DNA"/>
</dbReference>